<evidence type="ECO:0000313" key="6">
    <source>
        <dbReference type="Proteomes" id="UP001302367"/>
    </source>
</evidence>
<keyword evidence="6" id="KW-1185">Reference proteome</keyword>
<dbReference type="Proteomes" id="UP000230605">
    <property type="component" value="Chromosome 7"/>
</dbReference>
<evidence type="ECO:0000256" key="2">
    <source>
        <dbReference type="SAM" id="Phobius"/>
    </source>
</evidence>
<organism evidence="3 5">
    <name type="scientific">Cercospora beticola</name>
    <name type="common">Sugarbeet leaf spot fungus</name>
    <dbReference type="NCBI Taxonomy" id="122368"/>
    <lineage>
        <taxon>Eukaryota</taxon>
        <taxon>Fungi</taxon>
        <taxon>Dikarya</taxon>
        <taxon>Ascomycota</taxon>
        <taxon>Pezizomycotina</taxon>
        <taxon>Dothideomycetes</taxon>
        <taxon>Dothideomycetidae</taxon>
        <taxon>Mycosphaerellales</taxon>
        <taxon>Mycosphaerellaceae</taxon>
        <taxon>Cercospora</taxon>
    </lineage>
</organism>
<sequence>MDSQDELHHALATAEQFWAVAIILLIFILGPDVTQRGDIFPRYYIKSTRWPGMVTVLFGPVLASIIIYLWLRFRFTYSELLPGCRPLEYSASVVGLSPVAWACNLERLSQWAAIVAKEGITAQSLLSLWKMAFVQDVVAGVGFVAFTTWLKIYYPYHLHKLNTRESDHGDDKTSTSPADSGPRDGESLV</sequence>
<keyword evidence="2" id="KW-0472">Membrane</keyword>
<feature type="transmembrane region" description="Helical" evidence="2">
    <location>
        <begin position="12"/>
        <end position="29"/>
    </location>
</feature>
<evidence type="ECO:0000313" key="5">
    <source>
        <dbReference type="Proteomes" id="UP000230605"/>
    </source>
</evidence>
<evidence type="ECO:0000313" key="4">
    <source>
        <dbReference type="EMBL" id="WPB06071.1"/>
    </source>
</evidence>
<feature type="region of interest" description="Disordered" evidence="1">
    <location>
        <begin position="165"/>
        <end position="189"/>
    </location>
</feature>
<protein>
    <submittedName>
        <fullName evidence="3">Uncharacterized protein</fullName>
    </submittedName>
</protein>
<gene>
    <name evidence="3" type="ORF">CB0940_09596</name>
    <name evidence="4" type="ORF">RHO25_010728</name>
</gene>
<dbReference type="EMBL" id="CP134190">
    <property type="protein sequence ID" value="WPB06071.1"/>
    <property type="molecule type" value="Genomic_DNA"/>
</dbReference>
<name>A0A2G5HHT3_CERBT</name>
<evidence type="ECO:0000313" key="3">
    <source>
        <dbReference type="EMBL" id="PIA92146.1"/>
    </source>
</evidence>
<dbReference type="EMBL" id="LKMD01000106">
    <property type="protein sequence ID" value="PIA92146.1"/>
    <property type="molecule type" value="Genomic_DNA"/>
</dbReference>
<evidence type="ECO:0000256" key="1">
    <source>
        <dbReference type="SAM" id="MobiDB-lite"/>
    </source>
</evidence>
<reference evidence="3 5" key="1">
    <citation type="submission" date="2015-10" db="EMBL/GenBank/DDBJ databases">
        <title>The cercosporin biosynthetic gene cluster was horizontally transferred to several fungal lineages and shown to be expanded in Cercospora beticola based on microsynteny with recipient genomes.</title>
        <authorList>
            <person name="De Jonge R."/>
            <person name="Ebert M.K."/>
            <person name="Suttle J.C."/>
            <person name="Jurick Ii W.M."/>
            <person name="Secor G.A."/>
            <person name="Thomma B.P."/>
            <person name="Van De Peer Y."/>
            <person name="Bolton M.D."/>
        </authorList>
    </citation>
    <scope>NUCLEOTIDE SEQUENCE [LARGE SCALE GENOMIC DNA]</scope>
    <source>
        <strain evidence="3 5">09-40</strain>
    </source>
</reference>
<keyword evidence="2" id="KW-0812">Transmembrane</keyword>
<reference evidence="4 6" key="2">
    <citation type="submission" date="2023-09" db="EMBL/GenBank/DDBJ databases">
        <title>Complete-Gapless Cercospora beticola genome.</title>
        <authorList>
            <person name="Wyatt N.A."/>
            <person name="Spanner R.E."/>
            <person name="Bolton M.D."/>
        </authorList>
    </citation>
    <scope>NUCLEOTIDE SEQUENCE [LARGE SCALE GENOMIC DNA]</scope>
    <source>
        <strain evidence="4">Cb09-40</strain>
    </source>
</reference>
<accession>A0A2G5HHT3</accession>
<feature type="transmembrane region" description="Helical" evidence="2">
    <location>
        <begin position="133"/>
        <end position="154"/>
    </location>
</feature>
<feature type="transmembrane region" description="Helical" evidence="2">
    <location>
        <begin position="50"/>
        <end position="71"/>
    </location>
</feature>
<dbReference type="Proteomes" id="UP001302367">
    <property type="component" value="Chromosome 7"/>
</dbReference>
<keyword evidence="2" id="KW-1133">Transmembrane helix</keyword>
<proteinExistence type="predicted"/>
<dbReference type="AlphaFoldDB" id="A0A2G5HHT3"/>